<comment type="similarity">
    <text evidence="3">Belongs to the lipoxygenase family.</text>
</comment>
<feature type="binding site" evidence="9">
    <location>
        <position position="357"/>
    </location>
    <ligand>
        <name>Fe cation</name>
        <dbReference type="ChEBI" id="CHEBI:24875"/>
        <note>catalytic</note>
    </ligand>
</feature>
<comment type="cofactor">
    <cofactor evidence="9">
        <name>Fe cation</name>
        <dbReference type="ChEBI" id="CHEBI:24875"/>
    </cofactor>
    <text evidence="9">Binds 1 Fe cation per subunit.</text>
</comment>
<dbReference type="SUPFAM" id="SSF49723">
    <property type="entry name" value="Lipase/lipooxygenase domain (PLAT/LH2 domain)"/>
    <property type="match status" value="1"/>
</dbReference>
<evidence type="ECO:0000256" key="3">
    <source>
        <dbReference type="ARBA" id="ARBA00009419"/>
    </source>
</evidence>
<comment type="caution">
    <text evidence="12">Lacks conserved residue(s) required for the propagation of feature annotation.</text>
</comment>
<accession>A0AAW0P526</accession>
<name>A0AAW0P526_9GOBI</name>
<feature type="domain" description="Lipoxygenase" evidence="14">
    <location>
        <begin position="119"/>
        <end position="637"/>
    </location>
</feature>
<evidence type="ECO:0000256" key="11">
    <source>
        <dbReference type="PIRSR" id="PIRSR601885-3"/>
    </source>
</evidence>
<keyword evidence="9" id="KW-0408">Iron</keyword>
<feature type="binding site" evidence="9">
    <location>
        <position position="637"/>
    </location>
    <ligand>
        <name>Fe cation</name>
        <dbReference type="ChEBI" id="CHEBI:24875"/>
        <note>catalytic</note>
    </ligand>
</feature>
<keyword evidence="7" id="KW-0560">Oxidoreductase</keyword>
<dbReference type="PRINTS" id="PR00087">
    <property type="entry name" value="LIPOXYGENASE"/>
</dbReference>
<feature type="binding site" evidence="10">
    <location>
        <position position="40"/>
    </location>
    <ligand>
        <name>Ca(2+)</name>
        <dbReference type="ChEBI" id="CHEBI:29108"/>
        <label>2</label>
    </ligand>
</feature>
<dbReference type="SMART" id="SM00308">
    <property type="entry name" value="LH2"/>
    <property type="match status" value="1"/>
</dbReference>
<evidence type="ECO:0000259" key="14">
    <source>
        <dbReference type="PROSITE" id="PS51393"/>
    </source>
</evidence>
<protein>
    <submittedName>
        <fullName evidence="15">Uncharacterized protein</fullName>
    </submittedName>
</protein>
<feature type="binding site" evidence="9">
    <location>
        <position position="362"/>
    </location>
    <ligand>
        <name>Fe cation</name>
        <dbReference type="ChEBI" id="CHEBI:24875"/>
        <note>catalytic</note>
    </ligand>
</feature>
<organism evidence="15 16">
    <name type="scientific">Mugilogobius chulae</name>
    <name type="common">yellowstripe goby</name>
    <dbReference type="NCBI Taxonomy" id="88201"/>
    <lineage>
        <taxon>Eukaryota</taxon>
        <taxon>Metazoa</taxon>
        <taxon>Chordata</taxon>
        <taxon>Craniata</taxon>
        <taxon>Vertebrata</taxon>
        <taxon>Euteleostomi</taxon>
        <taxon>Actinopterygii</taxon>
        <taxon>Neopterygii</taxon>
        <taxon>Teleostei</taxon>
        <taxon>Neoteleostei</taxon>
        <taxon>Acanthomorphata</taxon>
        <taxon>Gobiaria</taxon>
        <taxon>Gobiiformes</taxon>
        <taxon>Gobioidei</taxon>
        <taxon>Gobiidae</taxon>
        <taxon>Gobionellinae</taxon>
        <taxon>Mugilogobius</taxon>
    </lineage>
</organism>
<evidence type="ECO:0000256" key="1">
    <source>
        <dbReference type="ARBA" id="ARBA00004496"/>
    </source>
</evidence>
<dbReference type="EMBL" id="JBBPFD010000011">
    <property type="protein sequence ID" value="KAK7907778.1"/>
    <property type="molecule type" value="Genomic_DNA"/>
</dbReference>
<evidence type="ECO:0000313" key="15">
    <source>
        <dbReference type="EMBL" id="KAK7907778.1"/>
    </source>
</evidence>
<evidence type="ECO:0000256" key="2">
    <source>
        <dbReference type="ARBA" id="ARBA00005189"/>
    </source>
</evidence>
<dbReference type="PRINTS" id="PR00467">
    <property type="entry name" value="MAMLPOXGNASE"/>
</dbReference>
<dbReference type="SUPFAM" id="SSF48484">
    <property type="entry name" value="Lipoxigenase"/>
    <property type="match status" value="1"/>
</dbReference>
<keyword evidence="16" id="KW-1185">Reference proteome</keyword>
<keyword evidence="6" id="KW-0223">Dioxygenase</keyword>
<feature type="binding site" evidence="9">
    <location>
        <position position="514"/>
    </location>
    <ligand>
        <name>Fe cation</name>
        <dbReference type="ChEBI" id="CHEBI:24875"/>
        <note>catalytic</note>
    </ligand>
</feature>
<reference evidence="16" key="1">
    <citation type="submission" date="2024-04" db="EMBL/GenBank/DDBJ databases">
        <title>Salinicola lusitanus LLJ914,a marine bacterium isolated from the Okinawa Trough.</title>
        <authorList>
            <person name="Li J."/>
        </authorList>
    </citation>
    <scope>NUCLEOTIDE SEQUENCE [LARGE SCALE GENOMIC DNA]</scope>
</reference>
<dbReference type="InterPro" id="IPR001885">
    <property type="entry name" value="LipOase_mml"/>
</dbReference>
<dbReference type="InterPro" id="IPR000907">
    <property type="entry name" value="LipOase"/>
</dbReference>
<evidence type="ECO:0000313" key="16">
    <source>
        <dbReference type="Proteomes" id="UP001460270"/>
    </source>
</evidence>
<comment type="subcellular location">
    <subcellularLocation>
        <location evidence="1">Cytoplasm</location>
    </subcellularLocation>
</comment>
<dbReference type="InterPro" id="IPR013819">
    <property type="entry name" value="LipOase_C"/>
</dbReference>
<evidence type="ECO:0000256" key="8">
    <source>
        <dbReference type="ARBA" id="ARBA00023098"/>
    </source>
</evidence>
<gene>
    <name evidence="15" type="ORF">WMY93_016390</name>
</gene>
<evidence type="ECO:0000256" key="12">
    <source>
        <dbReference type="PROSITE-ProRule" id="PRU00152"/>
    </source>
</evidence>
<keyword evidence="4" id="KW-0963">Cytoplasm</keyword>
<dbReference type="GO" id="GO:0016702">
    <property type="term" value="F:oxidoreductase activity, acting on single donors with incorporation of molecular oxygen, incorporation of two atoms of oxygen"/>
    <property type="evidence" value="ECO:0007669"/>
    <property type="project" value="InterPro"/>
</dbReference>
<evidence type="ECO:0000256" key="9">
    <source>
        <dbReference type="PIRSR" id="PIRSR601885-1"/>
    </source>
</evidence>
<dbReference type="Gene3D" id="2.60.60.20">
    <property type="entry name" value="PLAT/LH2 domain"/>
    <property type="match status" value="1"/>
</dbReference>
<evidence type="ECO:0000259" key="13">
    <source>
        <dbReference type="PROSITE" id="PS50095"/>
    </source>
</evidence>
<dbReference type="Gene3D" id="1.20.245.10">
    <property type="entry name" value="Lipoxygenase-1, Domain 5"/>
    <property type="match status" value="1"/>
</dbReference>
<evidence type="ECO:0000256" key="10">
    <source>
        <dbReference type="PIRSR" id="PIRSR601885-2"/>
    </source>
</evidence>
<dbReference type="AlphaFoldDB" id="A0AAW0P526"/>
<evidence type="ECO:0000256" key="5">
    <source>
        <dbReference type="ARBA" id="ARBA00022723"/>
    </source>
</evidence>
<feature type="binding site" evidence="10">
    <location>
        <position position="39"/>
    </location>
    <ligand>
        <name>Ca(2+)</name>
        <dbReference type="ChEBI" id="CHEBI:29108"/>
        <label>2</label>
    </ligand>
</feature>
<dbReference type="GO" id="GO:0005506">
    <property type="term" value="F:iron ion binding"/>
    <property type="evidence" value="ECO:0007669"/>
    <property type="project" value="InterPro"/>
</dbReference>
<dbReference type="FunFam" id="2.60.60.20:FF:000002">
    <property type="entry name" value="Arachidonate 5-lipoxygenase a"/>
    <property type="match status" value="1"/>
</dbReference>
<dbReference type="Proteomes" id="UP001460270">
    <property type="component" value="Unassembled WGS sequence"/>
</dbReference>
<proteinExistence type="inferred from homology"/>
<dbReference type="Pfam" id="PF00305">
    <property type="entry name" value="Lipoxygenase"/>
    <property type="match status" value="2"/>
</dbReference>
<comment type="caution">
    <text evidence="15">The sequence shown here is derived from an EMBL/GenBank/DDBJ whole genome shotgun (WGS) entry which is preliminary data.</text>
</comment>
<keyword evidence="8" id="KW-0443">Lipid metabolism</keyword>
<dbReference type="GO" id="GO:0034440">
    <property type="term" value="P:lipid oxidation"/>
    <property type="evidence" value="ECO:0007669"/>
    <property type="project" value="InterPro"/>
</dbReference>
<evidence type="ECO:0000256" key="6">
    <source>
        <dbReference type="ARBA" id="ARBA00022964"/>
    </source>
</evidence>
<dbReference type="GO" id="GO:0005737">
    <property type="term" value="C:cytoplasm"/>
    <property type="evidence" value="ECO:0007669"/>
    <property type="project" value="UniProtKB-SubCell"/>
</dbReference>
<sequence length="637" mass="72484">MVIYKLTVTTGNMSYAGTWDMVYVTLIGTEGESKRTELDNIGFDFSRGKVRTYVVKTNFSLGTLLLIKVEKDPFLIFPEDKWYCSKIVVTTPENHTILFPCYKWISRGEPLELRGGKATLIFEDDHKILIDHRKNEIQLRKTLYQWKFHFDGLPLGYDNESKLQAESQSTLSKSTDSFEQTLKGMFKSNEKWKSFEAIEHMFGAKKTAMTSYVIENWKEDSFFGYQFLNGVNPNVIKRCSKLPSNFPVTNWMVKSFLARGSSLQKEMESGNIYICDYKILEGIPTRVVDEQPMFVATGFCLFCVTSDKELLPIAIQLAQEPSQDNSIFLPNDSESDWLLAKMFIKNADYLVHQGVEHFLKTHMLGEVFAMAAYRNLPSPHPIYKMLIPHFQATIHINENVRKQLLGPTGSLSLSSLGQKNIAARGLDTIPDFYYRDDGLKLWAVLNSYVKEMTKHHYLSDEEVAKDTELQDWVKDIFIHGVFGNSLSGFPESLESIDELVKFVTMVIFTVSAQHAAVSNGQFHYHSWIPNGSLLLVKPPPSIKGKSSMDDVVEALPSVSDTAIFTQAAWKLSYKDNGVVPLGVNPDEQFDETIPRQILKELENELLFLSGTISERNSQLQVPYNYLNPPYVDNSITI</sequence>
<dbReference type="InterPro" id="IPR036226">
    <property type="entry name" value="LipOase_C_sf"/>
</dbReference>
<feature type="domain" description="PLAT" evidence="13">
    <location>
        <begin position="2"/>
        <end position="119"/>
    </location>
</feature>
<feature type="site" description="Essential for stabilizing binding to COTL1" evidence="11">
    <location>
        <position position="104"/>
    </location>
</feature>
<comment type="pathway">
    <text evidence="2">Lipid metabolism.</text>
</comment>
<dbReference type="InterPro" id="IPR001024">
    <property type="entry name" value="PLAT/LH2_dom"/>
</dbReference>
<feature type="binding site" evidence="10">
    <location>
        <position position="80"/>
    </location>
    <ligand>
        <name>Ca(2+)</name>
        <dbReference type="ChEBI" id="CHEBI:29108"/>
        <label>1</label>
    </ligand>
</feature>
<dbReference type="Pfam" id="PF01477">
    <property type="entry name" value="PLAT"/>
    <property type="match status" value="1"/>
</dbReference>
<dbReference type="InterPro" id="IPR036392">
    <property type="entry name" value="PLAT/LH2_dom_sf"/>
</dbReference>
<keyword evidence="10" id="KW-0106">Calcium</keyword>
<keyword evidence="5 9" id="KW-0479">Metal-binding</keyword>
<dbReference type="PROSITE" id="PS51393">
    <property type="entry name" value="LIPOXYGENASE_3"/>
    <property type="match status" value="1"/>
</dbReference>
<evidence type="ECO:0000256" key="4">
    <source>
        <dbReference type="ARBA" id="ARBA00022490"/>
    </source>
</evidence>
<evidence type="ECO:0000256" key="7">
    <source>
        <dbReference type="ARBA" id="ARBA00023002"/>
    </source>
</evidence>
<dbReference type="PROSITE" id="PS50095">
    <property type="entry name" value="PLAT"/>
    <property type="match status" value="1"/>
</dbReference>
<feature type="binding site" evidence="10">
    <location>
        <position position="17"/>
    </location>
    <ligand>
        <name>Ca(2+)</name>
        <dbReference type="ChEBI" id="CHEBI:29108"/>
        <label>1</label>
    </ligand>
</feature>
<dbReference type="PANTHER" id="PTHR11771">
    <property type="entry name" value="LIPOXYGENASE"/>
    <property type="match status" value="1"/>
</dbReference>
<dbReference type="Gene3D" id="3.10.450.60">
    <property type="match status" value="1"/>
</dbReference>